<dbReference type="EMBL" id="BLBS01000022">
    <property type="protein sequence ID" value="GET87707.1"/>
    <property type="molecule type" value="Genomic_DNA"/>
</dbReference>
<feature type="compositionally biased region" description="Low complexity" evidence="1">
    <location>
        <begin position="215"/>
        <end position="231"/>
    </location>
</feature>
<comment type="caution">
    <text evidence="2">The sequence shown here is derived from an EMBL/GenBank/DDBJ whole genome shotgun (WGS) entry which is preliminary data.</text>
</comment>
<dbReference type="Proteomes" id="UP000419144">
    <property type="component" value="Unassembled WGS sequence"/>
</dbReference>
<feature type="region of interest" description="Disordered" evidence="1">
    <location>
        <begin position="198"/>
        <end position="231"/>
    </location>
</feature>
<feature type="region of interest" description="Disordered" evidence="1">
    <location>
        <begin position="107"/>
        <end position="133"/>
    </location>
</feature>
<dbReference type="AlphaFoldDB" id="A0A640KIX5"/>
<sequence length="231" mass="23285">MPALQNYVLCAASTALSSIASSSSRSPSMYASRASSSSLSDLSFVAHGFDAAWTKEAVVPPLACLCGPLVLLTARPLEKSLMFLRGGGVDFAEMECVPGVSSSAGAESTVASTKASSRRVSPSKNASRTSSSVLSARAAEGAGTTAFASVLGALAGGAPAEKERAGEAEDEGLLVVEDLEAGADAFATASRGTFERPVLEQQTSFSGKTCKHTPSSTVKTTANSSSSATCA</sequence>
<evidence type="ECO:0000313" key="2">
    <source>
        <dbReference type="EMBL" id="GET87707.1"/>
    </source>
</evidence>
<protein>
    <submittedName>
        <fullName evidence="2">Unspecified product</fullName>
    </submittedName>
</protein>
<proteinExistence type="predicted"/>
<reference evidence="2" key="1">
    <citation type="submission" date="2019-11" db="EMBL/GenBank/DDBJ databases">
        <title>Leishmania tarentolae CDS.</title>
        <authorList>
            <person name="Goto Y."/>
            <person name="Yamagishi J."/>
        </authorList>
    </citation>
    <scope>NUCLEOTIDE SEQUENCE [LARGE SCALE GENOMIC DNA]</scope>
    <source>
        <strain evidence="2">Parrot Tar II</strain>
    </source>
</reference>
<evidence type="ECO:0000313" key="3">
    <source>
        <dbReference type="Proteomes" id="UP000419144"/>
    </source>
</evidence>
<name>A0A640KIX5_LEITA</name>
<keyword evidence="3" id="KW-1185">Reference proteome</keyword>
<evidence type="ECO:0000256" key="1">
    <source>
        <dbReference type="SAM" id="MobiDB-lite"/>
    </source>
</evidence>
<dbReference type="VEuPathDB" id="TriTrypDB:LtaPh_1716061"/>
<gene>
    <name evidence="2" type="ORF">LtaPh_1716061</name>
</gene>
<accession>A0A640KIX5</accession>
<organism evidence="2 3">
    <name type="scientific">Leishmania tarentolae</name>
    <name type="common">Sauroleishmania tarentolae</name>
    <dbReference type="NCBI Taxonomy" id="5689"/>
    <lineage>
        <taxon>Eukaryota</taxon>
        <taxon>Discoba</taxon>
        <taxon>Euglenozoa</taxon>
        <taxon>Kinetoplastea</taxon>
        <taxon>Metakinetoplastina</taxon>
        <taxon>Trypanosomatida</taxon>
        <taxon>Trypanosomatidae</taxon>
        <taxon>Leishmaniinae</taxon>
        <taxon>Leishmania</taxon>
        <taxon>lizard Leishmania</taxon>
    </lineage>
</organism>